<keyword evidence="1" id="KW-1133">Transmembrane helix</keyword>
<feature type="transmembrane region" description="Helical" evidence="1">
    <location>
        <begin position="83"/>
        <end position="106"/>
    </location>
</feature>
<accession>A0A1J6W098</accession>
<comment type="caution">
    <text evidence="2">The sequence shown here is derived from an EMBL/GenBank/DDBJ whole genome shotgun (WGS) entry which is preliminary data.</text>
</comment>
<dbReference type="Proteomes" id="UP000182062">
    <property type="component" value="Unassembled WGS sequence"/>
</dbReference>
<proteinExistence type="predicted"/>
<feature type="transmembrane region" description="Helical" evidence="1">
    <location>
        <begin position="43"/>
        <end position="63"/>
    </location>
</feature>
<dbReference type="OrthoDB" id="2014935at2"/>
<evidence type="ECO:0000313" key="2">
    <source>
        <dbReference type="EMBL" id="OIU71002.1"/>
    </source>
</evidence>
<evidence type="ECO:0000313" key="3">
    <source>
        <dbReference type="Proteomes" id="UP000182062"/>
    </source>
</evidence>
<reference evidence="2 3" key="1">
    <citation type="submission" date="2016-09" db="EMBL/GenBank/DDBJ databases">
        <title>Bacillus aquimaris SAMM genome sequence reveals colonization and biosurfactant production capacities.</title>
        <authorList>
            <person name="Waghmode S.R."/>
            <person name="Suryavanshi M.V."/>
        </authorList>
    </citation>
    <scope>NUCLEOTIDE SEQUENCE [LARGE SCALE GENOMIC DNA]</scope>
    <source>
        <strain evidence="2 3">SAMM</strain>
    </source>
</reference>
<organism evidence="2 3">
    <name type="scientific">Rossellomorea aquimaris</name>
    <dbReference type="NCBI Taxonomy" id="189382"/>
    <lineage>
        <taxon>Bacteria</taxon>
        <taxon>Bacillati</taxon>
        <taxon>Bacillota</taxon>
        <taxon>Bacilli</taxon>
        <taxon>Bacillales</taxon>
        <taxon>Bacillaceae</taxon>
        <taxon>Rossellomorea</taxon>
    </lineage>
</organism>
<keyword evidence="1" id="KW-0812">Transmembrane</keyword>
<name>A0A1J6W098_9BACI</name>
<dbReference type="RefSeq" id="WP_071618908.1">
    <property type="nucleotide sequence ID" value="NZ_MINN01000091.1"/>
</dbReference>
<keyword evidence="1" id="KW-0472">Membrane</keyword>
<protein>
    <submittedName>
        <fullName evidence="2">Uncharacterized protein</fullName>
    </submittedName>
</protein>
<dbReference type="EMBL" id="MINN01000091">
    <property type="protein sequence ID" value="OIU71002.1"/>
    <property type="molecule type" value="Genomic_DNA"/>
</dbReference>
<evidence type="ECO:0000256" key="1">
    <source>
        <dbReference type="SAM" id="Phobius"/>
    </source>
</evidence>
<keyword evidence="3" id="KW-1185">Reference proteome</keyword>
<dbReference type="AlphaFoldDB" id="A0A1J6W098"/>
<sequence>MLEDSLSFNTYLGAPLAYLPAVLVMIGLALAFVGFWPNFASFLWLYLGVSFFVVYLGELLQLPDWVEKLTPYGYIPAIPLDEVNYGVFALMVAIAAALALAGTYGFRRRDLKN</sequence>
<gene>
    <name evidence="2" type="ORF">BHE18_21475</name>
</gene>
<feature type="transmembrane region" description="Helical" evidence="1">
    <location>
        <begin position="16"/>
        <end position="36"/>
    </location>
</feature>